<sequence length="92" mass="9696">MAKRIGVVGIVIHEPKTVAEKVNTVISDYGHIVIGRMGIPKPEANVGVIALIIEGTTDEVGALTGKLGNLPGVTVKSALTTQSLEEEKNHDR</sequence>
<dbReference type="RefSeq" id="WP_413779083.1">
    <property type="nucleotide sequence ID" value="NZ_JAUOZS010000001.1"/>
</dbReference>
<dbReference type="InterPro" id="IPR023860">
    <property type="entry name" value="FeFe-hyd_TM1266"/>
</dbReference>
<organism evidence="1 2">
    <name type="scientific">Anaeroselena agilis</name>
    <dbReference type="NCBI Taxonomy" id="3063788"/>
    <lineage>
        <taxon>Bacteria</taxon>
        <taxon>Bacillati</taxon>
        <taxon>Bacillota</taxon>
        <taxon>Negativicutes</taxon>
        <taxon>Acetonemataceae</taxon>
        <taxon>Anaeroselena</taxon>
    </lineage>
</organism>
<name>A0ABU3NUQ2_9FIRM</name>
<evidence type="ECO:0000313" key="1">
    <source>
        <dbReference type="EMBL" id="MDT8900545.1"/>
    </source>
</evidence>
<dbReference type="SUPFAM" id="SSF55021">
    <property type="entry name" value="ACT-like"/>
    <property type="match status" value="1"/>
</dbReference>
<comment type="caution">
    <text evidence="1">The sequence shown here is derived from an EMBL/GenBank/DDBJ whole genome shotgun (WGS) entry which is preliminary data.</text>
</comment>
<accession>A0ABU3NUQ2</accession>
<proteinExistence type="predicted"/>
<dbReference type="EMBL" id="JAUOZS010000001">
    <property type="protein sequence ID" value="MDT8900545.1"/>
    <property type="molecule type" value="Genomic_DNA"/>
</dbReference>
<evidence type="ECO:0000313" key="2">
    <source>
        <dbReference type="Proteomes" id="UP001254848"/>
    </source>
</evidence>
<protein>
    <submittedName>
        <fullName evidence="1">Iron-only hydrogenase system regulator</fullName>
    </submittedName>
</protein>
<dbReference type="Gene3D" id="3.30.70.1150">
    <property type="entry name" value="ACT-like. Chain A, domain 2"/>
    <property type="match status" value="1"/>
</dbReference>
<reference evidence="1 2" key="1">
    <citation type="submission" date="2023-07" db="EMBL/GenBank/DDBJ databases">
        <title>The novel representative of Negativicutes class, Anaeroselena agilis gen. nov. sp. nov.</title>
        <authorList>
            <person name="Prokofeva M.I."/>
            <person name="Elcheninov A.G."/>
            <person name="Klyukina A."/>
            <person name="Kublanov I.V."/>
            <person name="Frolov E.N."/>
            <person name="Podosokorskaya O.A."/>
        </authorList>
    </citation>
    <scope>NUCLEOTIDE SEQUENCE [LARGE SCALE GENOMIC DNA]</scope>
    <source>
        <strain evidence="1 2">4137-cl</strain>
    </source>
</reference>
<dbReference type="InterPro" id="IPR027271">
    <property type="entry name" value="Acetolactate_synth/TF_NikR_C"/>
</dbReference>
<keyword evidence="2" id="KW-1185">Reference proteome</keyword>
<dbReference type="Proteomes" id="UP001254848">
    <property type="component" value="Unassembled WGS sequence"/>
</dbReference>
<gene>
    <name evidence="1" type="ORF">Q4T40_04740</name>
</gene>
<dbReference type="Pfam" id="PF21699">
    <property type="entry name" value="TM1266-like"/>
    <property type="match status" value="1"/>
</dbReference>
<dbReference type="NCBIfam" id="TIGR03959">
    <property type="entry name" value="hyd_TM1266"/>
    <property type="match status" value="1"/>
</dbReference>
<dbReference type="InterPro" id="IPR045865">
    <property type="entry name" value="ACT-like_dom_sf"/>
</dbReference>